<evidence type="ECO:0000313" key="2">
    <source>
        <dbReference type="EMBL" id="KIE46103.1"/>
    </source>
</evidence>
<evidence type="ECO:0000256" key="1">
    <source>
        <dbReference type="SAM" id="Phobius"/>
    </source>
</evidence>
<feature type="transmembrane region" description="Helical" evidence="1">
    <location>
        <begin position="56"/>
        <end position="79"/>
    </location>
</feature>
<protein>
    <submittedName>
        <fullName evidence="2">Putative membrane protein</fullName>
    </submittedName>
</protein>
<accession>A0A0C1U3P3</accession>
<dbReference type="STRING" id="29341.RSJ17_15810"/>
<keyword evidence="1" id="KW-0472">Membrane</keyword>
<feature type="transmembrane region" description="Helical" evidence="1">
    <location>
        <begin position="245"/>
        <end position="270"/>
    </location>
</feature>
<comment type="caution">
    <text evidence="2">The sequence shown here is derived from an EMBL/GenBank/DDBJ whole genome shotgun (WGS) entry which is preliminary data.</text>
</comment>
<feature type="transmembrane region" description="Helical" evidence="1">
    <location>
        <begin position="109"/>
        <end position="134"/>
    </location>
</feature>
<dbReference type="EMBL" id="AYSO01000017">
    <property type="protein sequence ID" value="KIE46103.1"/>
    <property type="molecule type" value="Genomic_DNA"/>
</dbReference>
<dbReference type="AlphaFoldDB" id="A0A0C1U3P3"/>
<dbReference type="Proteomes" id="UP000031366">
    <property type="component" value="Unassembled WGS sequence"/>
</dbReference>
<reference evidence="2 3" key="1">
    <citation type="journal article" date="2015" name="Infect. Genet. Evol.">
        <title>Genomic sequences of six botulinum neurotoxin-producing strains representing three clostridial species illustrate the mobility and diversity of botulinum neurotoxin genes.</title>
        <authorList>
            <person name="Smith T.J."/>
            <person name="Hill K.K."/>
            <person name="Xie G."/>
            <person name="Foley B.T."/>
            <person name="Williamson C.H."/>
            <person name="Foster J.T."/>
            <person name="Johnson S.L."/>
            <person name="Chertkov O."/>
            <person name="Teshima H."/>
            <person name="Gibbons H.S."/>
            <person name="Johnsky L.A."/>
            <person name="Karavis M.A."/>
            <person name="Smith L.A."/>
        </authorList>
    </citation>
    <scope>NUCLEOTIDE SEQUENCE [LARGE SCALE GENOMIC DNA]</scope>
    <source>
        <strain evidence="2 3">CDC 2741</strain>
    </source>
</reference>
<keyword evidence="1" id="KW-1133">Transmembrane helix</keyword>
<keyword evidence="1" id="KW-0812">Transmembrane</keyword>
<proteinExistence type="predicted"/>
<feature type="transmembrane region" description="Helical" evidence="1">
    <location>
        <begin position="189"/>
        <end position="208"/>
    </location>
</feature>
<dbReference type="RefSeq" id="WP_039633885.1">
    <property type="nucleotide sequence ID" value="NZ_AYSO01000017.1"/>
</dbReference>
<evidence type="ECO:0000313" key="3">
    <source>
        <dbReference type="Proteomes" id="UP000031366"/>
    </source>
</evidence>
<sequence length="276" mass="30753">MLKLVKYQFKSNFKNLMIFLVTTLVFQILFLLRLDSLVNAVQMSSSSFDVGVNNITGLIDMVVILGVIATSVIPLILFIQNCISYGKMMENYNLMLTPQKGVNYPLSNLIYWTICLVIIGLINLIFLTFIASTASRTMGFNQIIPLLKLLLTPMGLIFLINILIQISLFLAGILLSITVCTMKIANKSIHWGFGIIFYLVIDKIYGVIIKFTENKMTFANIIFNVDTSLLNSDIFPSIAITTGTATINLVVLIMEIIALVIAIFAAGYIIDKKLEV</sequence>
<keyword evidence="3" id="KW-1185">Reference proteome</keyword>
<feature type="transmembrane region" description="Helical" evidence="1">
    <location>
        <begin position="154"/>
        <end position="177"/>
    </location>
</feature>
<name>A0A0C1U3P3_9CLOT</name>
<organism evidence="2 3">
    <name type="scientific">Clostridium argentinense CDC 2741</name>
    <dbReference type="NCBI Taxonomy" id="1418104"/>
    <lineage>
        <taxon>Bacteria</taxon>
        <taxon>Bacillati</taxon>
        <taxon>Bacillota</taxon>
        <taxon>Clostridia</taxon>
        <taxon>Eubacteriales</taxon>
        <taxon>Clostridiaceae</taxon>
        <taxon>Clostridium</taxon>
    </lineage>
</organism>
<gene>
    <name evidence="2" type="ORF">U732_1942</name>
</gene>